<proteinExistence type="inferred from homology"/>
<dbReference type="CDD" id="cd07025">
    <property type="entry name" value="Peptidase_S66"/>
    <property type="match status" value="1"/>
</dbReference>
<dbReference type="Pfam" id="PF02016">
    <property type="entry name" value="Peptidase_S66"/>
    <property type="match status" value="1"/>
</dbReference>
<dbReference type="STRING" id="1795632.TH606_01270"/>
<evidence type="ECO:0000256" key="5">
    <source>
        <dbReference type="ARBA" id="ARBA00022825"/>
    </source>
</evidence>
<accession>A0A177E959</accession>
<evidence type="ECO:0000256" key="4">
    <source>
        <dbReference type="ARBA" id="ARBA00022801"/>
    </source>
</evidence>
<comment type="caution">
    <text evidence="9">The sequence shown here is derived from an EMBL/GenBank/DDBJ whole genome shotgun (WGS) entry which is preliminary data.</text>
</comment>
<keyword evidence="4" id="KW-0378">Hydrolase</keyword>
<evidence type="ECO:0000313" key="10">
    <source>
        <dbReference type="Proteomes" id="UP000076964"/>
    </source>
</evidence>
<dbReference type="SUPFAM" id="SSF52317">
    <property type="entry name" value="Class I glutamine amidotransferase-like"/>
    <property type="match status" value="1"/>
</dbReference>
<dbReference type="Gene3D" id="3.50.30.60">
    <property type="entry name" value="LD-carboxypeptidase A C-terminal domain-like"/>
    <property type="match status" value="1"/>
</dbReference>
<keyword evidence="10" id="KW-1185">Reference proteome</keyword>
<evidence type="ECO:0000256" key="3">
    <source>
        <dbReference type="ARBA" id="ARBA00022670"/>
    </source>
</evidence>
<evidence type="ECO:0000256" key="1">
    <source>
        <dbReference type="ARBA" id="ARBA00010233"/>
    </source>
</evidence>
<name>A0A177E959_9BACT</name>
<sequence>MSFGLKEKMDNPVLFRGARGAVFSPASVPDKEKISKGVAFLKTWGLEIDVNPFKKCRYLAGRDEERAFELASLLEKPYSFLWASRGGYGSLRLLPLLDELVERVRPVWIIGFSDVSILLNYFFTRFGLVTLHAPVVASLFETSLCTLAVLKNVLLRGKNIFLTGEVWREGEAQGILIGGNLVSLVSLLGSRWAPDFSGKLLFLEEVNEDLYRLDRLITQLYHAGVFKKISGLLLGEFKGVSYQEIKPLFLEVFNGPILAGLPVGHGIKNYPLFIGASSSLLASSGQSFLLQKF</sequence>
<dbReference type="GO" id="GO:0008236">
    <property type="term" value="F:serine-type peptidase activity"/>
    <property type="evidence" value="ECO:0007669"/>
    <property type="project" value="UniProtKB-KW"/>
</dbReference>
<evidence type="ECO:0000313" key="9">
    <source>
        <dbReference type="EMBL" id="OAG28487.1"/>
    </source>
</evidence>
<evidence type="ECO:0000256" key="6">
    <source>
        <dbReference type="PIRSR" id="PIRSR028757-1"/>
    </source>
</evidence>
<gene>
    <name evidence="9" type="ORF">TH606_01270</name>
</gene>
<dbReference type="SUPFAM" id="SSF141986">
    <property type="entry name" value="LD-carboxypeptidase A C-terminal domain-like"/>
    <property type="match status" value="1"/>
</dbReference>
<keyword evidence="3" id="KW-0645">Protease</keyword>
<dbReference type="GO" id="GO:0004180">
    <property type="term" value="F:carboxypeptidase activity"/>
    <property type="evidence" value="ECO:0007669"/>
    <property type="project" value="UniProtKB-KW"/>
</dbReference>
<dbReference type="GO" id="GO:0006508">
    <property type="term" value="P:proteolysis"/>
    <property type="evidence" value="ECO:0007669"/>
    <property type="project" value="UniProtKB-KW"/>
</dbReference>
<reference evidence="9 10" key="1">
    <citation type="submission" date="2016-02" db="EMBL/GenBank/DDBJ databases">
        <title>Draft genome sequence of Thermodesulfatator sp. S606.</title>
        <authorList>
            <person name="Lai Q."/>
            <person name="Cao J."/>
            <person name="Dupont S."/>
            <person name="Shao Z."/>
            <person name="Jebbar M."/>
            <person name="Alain K."/>
        </authorList>
    </citation>
    <scope>NUCLEOTIDE SEQUENCE [LARGE SCALE GENOMIC DNA]</scope>
    <source>
        <strain evidence="9 10">S606</strain>
    </source>
</reference>
<feature type="domain" description="LD-carboxypeptidase C-terminal" evidence="8">
    <location>
        <begin position="173"/>
        <end position="279"/>
    </location>
</feature>
<dbReference type="InterPro" id="IPR040449">
    <property type="entry name" value="Peptidase_S66_N"/>
</dbReference>
<dbReference type="AlphaFoldDB" id="A0A177E959"/>
<comment type="similarity">
    <text evidence="1">Belongs to the peptidase S66 family.</text>
</comment>
<dbReference type="Proteomes" id="UP000076964">
    <property type="component" value="Unassembled WGS sequence"/>
</dbReference>
<feature type="active site" description="Nucleophile" evidence="6">
    <location>
        <position position="113"/>
    </location>
</feature>
<dbReference type="PANTHER" id="PTHR30237">
    <property type="entry name" value="MURAMOYLTETRAPEPTIDE CARBOXYPEPTIDASE"/>
    <property type="match status" value="1"/>
</dbReference>
<evidence type="ECO:0000259" key="7">
    <source>
        <dbReference type="Pfam" id="PF02016"/>
    </source>
</evidence>
<feature type="domain" description="LD-carboxypeptidase N-terminal" evidence="7">
    <location>
        <begin position="21"/>
        <end position="133"/>
    </location>
</feature>
<dbReference type="InterPro" id="IPR029062">
    <property type="entry name" value="Class_I_gatase-like"/>
</dbReference>
<keyword evidence="2" id="KW-0121">Carboxypeptidase</keyword>
<dbReference type="PANTHER" id="PTHR30237:SF2">
    <property type="entry name" value="MUREIN TETRAPEPTIDE CARBOXYPEPTIDASE"/>
    <property type="match status" value="1"/>
</dbReference>
<keyword evidence="5" id="KW-0720">Serine protease</keyword>
<dbReference type="EMBL" id="LSFI01000004">
    <property type="protein sequence ID" value="OAG28487.1"/>
    <property type="molecule type" value="Genomic_DNA"/>
</dbReference>
<evidence type="ECO:0008006" key="11">
    <source>
        <dbReference type="Google" id="ProtNLM"/>
    </source>
</evidence>
<dbReference type="Gene3D" id="3.40.50.10740">
    <property type="entry name" value="Class I glutamine amidotransferase-like"/>
    <property type="match status" value="1"/>
</dbReference>
<dbReference type="Pfam" id="PF17676">
    <property type="entry name" value="Peptidase_S66C"/>
    <property type="match status" value="1"/>
</dbReference>
<dbReference type="PIRSF" id="PIRSF028757">
    <property type="entry name" value="LD-carboxypeptidase"/>
    <property type="match status" value="1"/>
</dbReference>
<dbReference type="InterPro" id="IPR003507">
    <property type="entry name" value="S66_fam"/>
</dbReference>
<evidence type="ECO:0000256" key="2">
    <source>
        <dbReference type="ARBA" id="ARBA00022645"/>
    </source>
</evidence>
<feature type="active site" description="Charge relay system" evidence="6">
    <location>
        <position position="265"/>
    </location>
</feature>
<evidence type="ECO:0000259" key="8">
    <source>
        <dbReference type="Pfam" id="PF17676"/>
    </source>
</evidence>
<organism evidence="9 10">
    <name type="scientific">Thermodesulfatator autotrophicus</name>
    <dbReference type="NCBI Taxonomy" id="1795632"/>
    <lineage>
        <taxon>Bacteria</taxon>
        <taxon>Pseudomonadati</taxon>
        <taxon>Thermodesulfobacteriota</taxon>
        <taxon>Thermodesulfobacteria</taxon>
        <taxon>Thermodesulfobacteriales</taxon>
        <taxon>Thermodesulfatatoraceae</taxon>
        <taxon>Thermodesulfatator</taxon>
    </lineage>
</organism>
<dbReference type="InterPro" id="IPR040921">
    <property type="entry name" value="Peptidase_S66C"/>
</dbReference>
<dbReference type="InterPro" id="IPR027461">
    <property type="entry name" value="Carboxypeptidase_A_C_sf"/>
</dbReference>
<feature type="active site" description="Charge relay system" evidence="6">
    <location>
        <position position="204"/>
    </location>
</feature>
<dbReference type="InterPro" id="IPR027478">
    <property type="entry name" value="LdcA_N"/>
</dbReference>
<protein>
    <recommendedName>
        <fullName evidence="11">LD-carboxypeptidase</fullName>
    </recommendedName>
</protein>